<proteinExistence type="predicted"/>
<evidence type="ECO:0000313" key="2">
    <source>
        <dbReference type="EMBL" id="CAZ88613.1"/>
    </source>
</evidence>
<dbReference type="Pfam" id="PF04860">
    <property type="entry name" value="Phage_portal"/>
    <property type="match status" value="1"/>
</dbReference>
<evidence type="ECO:0000313" key="5">
    <source>
        <dbReference type="Proteomes" id="UP000078599"/>
    </source>
</evidence>
<dbReference type="EMBL" id="CTRI01000012">
    <property type="protein sequence ID" value="CQR32135.1"/>
    <property type="molecule type" value="Genomic_DNA"/>
</dbReference>
<organism evidence="2 4">
    <name type="scientific">Thiomonas arsenitoxydans (strain DSM 22701 / CIP 110005 / 3As)</name>
    <dbReference type="NCBI Taxonomy" id="426114"/>
    <lineage>
        <taxon>Bacteria</taxon>
        <taxon>Pseudomonadati</taxon>
        <taxon>Pseudomonadota</taxon>
        <taxon>Betaproteobacteria</taxon>
        <taxon>Burkholderiales</taxon>
        <taxon>Thiomonas</taxon>
    </lineage>
</organism>
<feature type="region of interest" description="Disordered" evidence="1">
    <location>
        <begin position="403"/>
        <end position="437"/>
    </location>
</feature>
<dbReference type="AlphaFoldDB" id="D6CTJ4"/>
<dbReference type="NCBIfam" id="TIGR01537">
    <property type="entry name" value="portal_HK97"/>
    <property type="match status" value="1"/>
</dbReference>
<evidence type="ECO:0000313" key="4">
    <source>
        <dbReference type="Proteomes" id="UP000002372"/>
    </source>
</evidence>
<evidence type="ECO:0000313" key="3">
    <source>
        <dbReference type="EMBL" id="CQR32135.1"/>
    </source>
</evidence>
<reference evidence="4" key="2">
    <citation type="journal article" date="2010" name="PLoS Genet.">
        <title>Structure, function, and evolution of the Thiomonas spp. genome.</title>
        <authorList>
            <person name="Arsene-Ploetze F."/>
            <person name="Koechler S."/>
            <person name="Marchal M."/>
            <person name="Coppee J.Y."/>
            <person name="Chandler M."/>
            <person name="Bonnefoy V."/>
            <person name="Brochier-Armanet C."/>
            <person name="Barakat M."/>
            <person name="Barbe V."/>
            <person name="Battaglia-Brunet F."/>
            <person name="Bruneel O."/>
            <person name="Bryan C.G."/>
            <person name="Cleiss-Arnold J."/>
            <person name="Cruveiller S."/>
            <person name="Erhardt M."/>
            <person name="Heinrich-Salmeron A."/>
            <person name="Hommais F."/>
            <person name="Joulian C."/>
            <person name="Krin E."/>
            <person name="Lieutaud A."/>
            <person name="Lievremont D."/>
            <person name="Michel C."/>
            <person name="Muller D."/>
            <person name="Ortet P."/>
            <person name="Proux C."/>
            <person name="Siguier P."/>
            <person name="Roche D."/>
            <person name="Rouy Z."/>
            <person name="Salvignol G."/>
            <person name="Slyemi D."/>
            <person name="Talla E."/>
            <person name="Weiss S."/>
            <person name="Weissenbach J."/>
            <person name="Medigue C."/>
            <person name="Bertin P.N."/>
        </authorList>
    </citation>
    <scope>NUCLEOTIDE SEQUENCE [LARGE SCALE GENOMIC DNA]</scope>
    <source>
        <strain evidence="4">DSM 22701 / CIP 110005 / 3As</strain>
    </source>
</reference>
<gene>
    <name evidence="2" type="ordered locus">THI_1950</name>
    <name evidence="3" type="ORF">THICB1_20077</name>
</gene>
<dbReference type="EMBL" id="FP475956">
    <property type="protein sequence ID" value="CAZ88613.1"/>
    <property type="molecule type" value="Genomic_DNA"/>
</dbReference>
<name>D6CTJ4_THIA3</name>
<evidence type="ECO:0000256" key="1">
    <source>
        <dbReference type="SAM" id="MobiDB-lite"/>
    </source>
</evidence>
<reference key="1">
    <citation type="submission" date="2009-07" db="EMBL/GenBank/DDBJ databases">
        <authorList>
            <person name="Genoscope - CEA"/>
        </authorList>
    </citation>
    <scope>NUCLEOTIDE SEQUENCE</scope>
    <source>
        <strain>3As</strain>
    </source>
</reference>
<feature type="compositionally biased region" description="Basic and acidic residues" evidence="1">
    <location>
        <begin position="427"/>
        <end position="437"/>
    </location>
</feature>
<reference evidence="2" key="3">
    <citation type="submission" date="2010-07" db="EMBL/GenBank/DDBJ databases">
        <authorList>
            <person name="Genoscope - CEA"/>
        </authorList>
    </citation>
    <scope>NUCLEOTIDE SEQUENCE</scope>
    <source>
        <strain evidence="2">3As</strain>
    </source>
</reference>
<dbReference type="Proteomes" id="UP000002372">
    <property type="component" value="Chromosome"/>
</dbReference>
<dbReference type="RefSeq" id="WP_013105932.1">
    <property type="nucleotide sequence ID" value="NC_014145.1"/>
</dbReference>
<accession>D6CTJ4</accession>
<dbReference type="KEGG" id="thi:THI_1950"/>
<reference evidence="3 5" key="4">
    <citation type="submission" date="2015-03" db="EMBL/GenBank/DDBJ databases">
        <authorList>
            <person name="Regsiter A."/>
            <person name="william w."/>
        </authorList>
    </citation>
    <scope>NUCLEOTIDE SEQUENCE [LARGE SCALE GENOMIC DNA]</scope>
    <source>
        <strain evidence="3 5">CB1</strain>
    </source>
</reference>
<keyword evidence="5" id="KW-1185">Reference proteome</keyword>
<dbReference type="InterPro" id="IPR006427">
    <property type="entry name" value="Portal_HK97"/>
</dbReference>
<dbReference type="eggNOG" id="COG4695">
    <property type="taxonomic scope" value="Bacteria"/>
</dbReference>
<feature type="compositionally biased region" description="Low complexity" evidence="1">
    <location>
        <begin position="415"/>
        <end position="425"/>
    </location>
</feature>
<dbReference type="Proteomes" id="UP000078599">
    <property type="component" value="Unassembled WGS sequence"/>
</dbReference>
<dbReference type="HOGENOM" id="CLU_033789_0_1_4"/>
<protein>
    <submittedName>
        <fullName evidence="2">Phage portal protein, HK97</fullName>
    </submittedName>
</protein>
<dbReference type="OrthoDB" id="9765386at2"/>
<sequence length="437" mass="47747">MWFSDILFPGSGNPASGTGGGWLGAFLGSGYGRAATGATVTPQTALALTAVQRAVTLLAESVAKLPAGIFRHAPDGSKEPLADHPLLPILRTAPNAFQTPYQFREFLQTQLGLRGNAFALKFRNPDGTIKSLYPINSDRVIVYVSPIDRLPYYRILRAPDGIEGMYAMGDIHHVRWISDNAYTGLSPIALHREAIGVAMAGERHTGRVFGNGTNLTGTLTRPATAPPIKDPAMIERITRNWEEKYSGADNAGRVALLQEGMAFTPLSMSNADAQLIEQRRYSAGDIARIYGIPPHMLGDLNRATNANIEQQSLEFLTHTLMSWIKRHEEAMERDLLLPQEREAGIVIRLDVRELLRGDLSSRYAAYAMGRQWGWLSINDIRRAEGMPSIERGDAYLQPLNMADATQPAPAPAPAKTPGAPSTTAPRTLHDMTETQDA</sequence>
<dbReference type="InterPro" id="IPR006944">
    <property type="entry name" value="Phage/GTA_portal"/>
</dbReference>